<organism evidence="2 3">
    <name type="scientific">Eumeta variegata</name>
    <name type="common">Bagworm moth</name>
    <name type="synonym">Eumeta japonica</name>
    <dbReference type="NCBI Taxonomy" id="151549"/>
    <lineage>
        <taxon>Eukaryota</taxon>
        <taxon>Metazoa</taxon>
        <taxon>Ecdysozoa</taxon>
        <taxon>Arthropoda</taxon>
        <taxon>Hexapoda</taxon>
        <taxon>Insecta</taxon>
        <taxon>Pterygota</taxon>
        <taxon>Neoptera</taxon>
        <taxon>Endopterygota</taxon>
        <taxon>Lepidoptera</taxon>
        <taxon>Glossata</taxon>
        <taxon>Ditrysia</taxon>
        <taxon>Tineoidea</taxon>
        <taxon>Psychidae</taxon>
        <taxon>Oiketicinae</taxon>
        <taxon>Eumeta</taxon>
    </lineage>
</organism>
<dbReference type="EMBL" id="BGZK01000733">
    <property type="protein sequence ID" value="GBP58382.1"/>
    <property type="molecule type" value="Genomic_DNA"/>
</dbReference>
<protein>
    <submittedName>
        <fullName evidence="2">Uncharacterized protein</fullName>
    </submittedName>
</protein>
<evidence type="ECO:0000313" key="3">
    <source>
        <dbReference type="Proteomes" id="UP000299102"/>
    </source>
</evidence>
<comment type="caution">
    <text evidence="2">The sequence shown here is derived from an EMBL/GenBank/DDBJ whole genome shotgun (WGS) entry which is preliminary data.</text>
</comment>
<feature type="region of interest" description="Disordered" evidence="1">
    <location>
        <begin position="29"/>
        <end position="112"/>
    </location>
</feature>
<accession>A0A4C1X667</accession>
<dbReference type="AlphaFoldDB" id="A0A4C1X667"/>
<feature type="compositionally biased region" description="Basic and acidic residues" evidence="1">
    <location>
        <begin position="48"/>
        <end position="60"/>
    </location>
</feature>
<evidence type="ECO:0000256" key="1">
    <source>
        <dbReference type="SAM" id="MobiDB-lite"/>
    </source>
</evidence>
<proteinExistence type="predicted"/>
<name>A0A4C1X667_EUMVA</name>
<keyword evidence="3" id="KW-1185">Reference proteome</keyword>
<evidence type="ECO:0000313" key="2">
    <source>
        <dbReference type="EMBL" id="GBP58382.1"/>
    </source>
</evidence>
<reference evidence="2 3" key="1">
    <citation type="journal article" date="2019" name="Commun. Biol.">
        <title>The bagworm genome reveals a unique fibroin gene that provides high tensile strength.</title>
        <authorList>
            <person name="Kono N."/>
            <person name="Nakamura H."/>
            <person name="Ohtoshi R."/>
            <person name="Tomita M."/>
            <person name="Numata K."/>
            <person name="Arakawa K."/>
        </authorList>
    </citation>
    <scope>NUCLEOTIDE SEQUENCE [LARGE SCALE GENOMIC DNA]</scope>
</reference>
<dbReference type="Proteomes" id="UP000299102">
    <property type="component" value="Unassembled WGS sequence"/>
</dbReference>
<gene>
    <name evidence="2" type="ORF">EVAR_40952_1</name>
</gene>
<feature type="compositionally biased region" description="Basic and acidic residues" evidence="1">
    <location>
        <begin position="78"/>
        <end position="96"/>
    </location>
</feature>
<sequence length="124" mass="13644">MVFVNALAGLPKPKFIMSDVDFNAEHNPDLNFNLHPGQEPDCVPGADAQERARARGDGRDGAAASEGSVRRSTPVNHKRLETKKQIPRQSKQELRRAPGGGRRLMRARGRSALPSRVLGNNYSF</sequence>